<protein>
    <submittedName>
        <fullName evidence="2">Uncharacterized protein</fullName>
    </submittedName>
</protein>
<dbReference type="Proteomes" id="UP000092445">
    <property type="component" value="Unassembled WGS sequence"/>
</dbReference>
<sequence length="228" mass="25110">MHRSSYREREAFITETRRPTLSEPIATSTPIQLQRNWRQAVIRQILAKGKGGKKPLLQEKVLELDKKTFLTPFDIPPPPPQPAAITDGKRFSCGRCTTAATAAAAAANTANTPNSKSCCQCEHNSRVKSAQYSNHHHQHHQHQTTGSVGAGAAAGCSSIPVLSTNTPRHYHEESSLIMPRASALKPQFQRKVNVFAATVDDDDNDTNPSVKSRLIKMENQIFTQAHLI</sequence>
<evidence type="ECO:0000313" key="2">
    <source>
        <dbReference type="EnsemblMetazoa" id="GPAI032265-PA"/>
    </source>
</evidence>
<dbReference type="AlphaFoldDB" id="A0A1B0A2A0"/>
<evidence type="ECO:0000256" key="1">
    <source>
        <dbReference type="SAM" id="MobiDB-lite"/>
    </source>
</evidence>
<reference evidence="3" key="1">
    <citation type="submission" date="2014-03" db="EMBL/GenBank/DDBJ databases">
        <authorList>
            <person name="Aksoy S."/>
            <person name="Warren W."/>
            <person name="Wilson R.K."/>
        </authorList>
    </citation>
    <scope>NUCLEOTIDE SEQUENCE [LARGE SCALE GENOMIC DNA]</scope>
    <source>
        <strain evidence="3">IAEA</strain>
    </source>
</reference>
<organism evidence="2 3">
    <name type="scientific">Glossina pallidipes</name>
    <name type="common">Tsetse fly</name>
    <dbReference type="NCBI Taxonomy" id="7398"/>
    <lineage>
        <taxon>Eukaryota</taxon>
        <taxon>Metazoa</taxon>
        <taxon>Ecdysozoa</taxon>
        <taxon>Arthropoda</taxon>
        <taxon>Hexapoda</taxon>
        <taxon>Insecta</taxon>
        <taxon>Pterygota</taxon>
        <taxon>Neoptera</taxon>
        <taxon>Endopterygota</taxon>
        <taxon>Diptera</taxon>
        <taxon>Brachycera</taxon>
        <taxon>Muscomorpha</taxon>
        <taxon>Hippoboscoidea</taxon>
        <taxon>Glossinidae</taxon>
        <taxon>Glossina</taxon>
    </lineage>
</organism>
<evidence type="ECO:0000313" key="3">
    <source>
        <dbReference type="Proteomes" id="UP000092445"/>
    </source>
</evidence>
<reference evidence="2" key="2">
    <citation type="submission" date="2020-05" db="UniProtKB">
        <authorList>
            <consortium name="EnsemblMetazoa"/>
        </authorList>
    </citation>
    <scope>IDENTIFICATION</scope>
    <source>
        <strain evidence="2">IAEA</strain>
    </source>
</reference>
<keyword evidence="3" id="KW-1185">Reference proteome</keyword>
<feature type="compositionally biased region" description="Basic and acidic residues" evidence="1">
    <location>
        <begin position="1"/>
        <end position="20"/>
    </location>
</feature>
<proteinExistence type="predicted"/>
<dbReference type="VEuPathDB" id="VectorBase:GPAI032265"/>
<accession>A0A1B0A2A0</accession>
<name>A0A1B0A2A0_GLOPL</name>
<feature type="region of interest" description="Disordered" evidence="1">
    <location>
        <begin position="1"/>
        <end position="21"/>
    </location>
</feature>
<dbReference type="EnsemblMetazoa" id="GPAI032265-RA">
    <property type="protein sequence ID" value="GPAI032265-PA"/>
    <property type="gene ID" value="GPAI032265"/>
</dbReference>